<dbReference type="STRING" id="192903.SAMN04488513_104218"/>
<evidence type="ECO:0000313" key="7">
    <source>
        <dbReference type="Proteomes" id="UP000184543"/>
    </source>
</evidence>
<evidence type="ECO:0000313" key="6">
    <source>
        <dbReference type="EMBL" id="SHJ40945.1"/>
    </source>
</evidence>
<dbReference type="GO" id="GO:0005886">
    <property type="term" value="C:plasma membrane"/>
    <property type="evidence" value="ECO:0007669"/>
    <property type="project" value="UniProtKB-SubCell"/>
</dbReference>
<reference evidence="7" key="1">
    <citation type="submission" date="2016-11" db="EMBL/GenBank/DDBJ databases">
        <authorList>
            <person name="Varghese N."/>
            <person name="Submissions S."/>
        </authorList>
    </citation>
    <scope>NUCLEOTIDE SEQUENCE [LARGE SCALE GENOMIC DNA]</scope>
    <source>
        <strain evidence="7">DSM 19858</strain>
    </source>
</reference>
<name>A0A1M6J2P0_9FLAO</name>
<organism evidence="6 7">
    <name type="scientific">Pseudozobellia thermophila</name>
    <dbReference type="NCBI Taxonomy" id="192903"/>
    <lineage>
        <taxon>Bacteria</taxon>
        <taxon>Pseudomonadati</taxon>
        <taxon>Bacteroidota</taxon>
        <taxon>Flavobacteriia</taxon>
        <taxon>Flavobacteriales</taxon>
        <taxon>Flavobacteriaceae</taxon>
        <taxon>Pseudozobellia</taxon>
    </lineage>
</organism>
<gene>
    <name evidence="6" type="ORF">SAMN04488513_104218</name>
</gene>
<accession>A0A1M6J2P0</accession>
<proteinExistence type="inferred from homology"/>
<evidence type="ECO:0000256" key="1">
    <source>
        <dbReference type="ARBA" id="ARBA00004141"/>
    </source>
</evidence>
<keyword evidence="4 5" id="KW-0472">Membrane</keyword>
<keyword evidence="5" id="KW-1003">Cell membrane</keyword>
<dbReference type="EMBL" id="FQYU01000004">
    <property type="protein sequence ID" value="SHJ40945.1"/>
    <property type="molecule type" value="Genomic_DNA"/>
</dbReference>
<sequence>MLLSVENLVLLCLGFFVVATLYSSVGFGGGSSYLALLTLFLTGFFAIRSIALICNLVVVSGSTYLYFKKGHAKLKDFVPFVLTSIPLAFIGASFRLKEHVFFVLLGSSLVVSAIFLAWQTFSDGNVGERPKVYPKYMSYLLGGSIGLLSGLVGIGGGIFLAPVLNHLKWDKSIKIAALASFFILVNSISGLAGLVKGDMLNLPWKETMALVVSVLIGGQLGIRLSLKRLTPKGIKRVTALLVFVVGIRILVKYAPELF</sequence>
<evidence type="ECO:0000256" key="5">
    <source>
        <dbReference type="RuleBase" id="RU363041"/>
    </source>
</evidence>
<keyword evidence="2 5" id="KW-0812">Transmembrane</keyword>
<comment type="subcellular location">
    <subcellularLocation>
        <location evidence="5">Cell membrane</location>
        <topology evidence="5">Multi-pass membrane protein</topology>
    </subcellularLocation>
    <subcellularLocation>
        <location evidence="1">Membrane</location>
        <topology evidence="1">Multi-pass membrane protein</topology>
    </subcellularLocation>
</comment>
<dbReference type="OrthoDB" id="560496at2"/>
<keyword evidence="7" id="KW-1185">Reference proteome</keyword>
<dbReference type="Proteomes" id="UP000184543">
    <property type="component" value="Unassembled WGS sequence"/>
</dbReference>
<comment type="similarity">
    <text evidence="5">Belongs to the 4-toluene sulfonate uptake permease (TSUP) (TC 2.A.102) family.</text>
</comment>
<feature type="transmembrane region" description="Helical" evidence="5">
    <location>
        <begin position="238"/>
        <end position="255"/>
    </location>
</feature>
<keyword evidence="3 5" id="KW-1133">Transmembrane helix</keyword>
<feature type="transmembrane region" description="Helical" evidence="5">
    <location>
        <begin position="207"/>
        <end position="226"/>
    </location>
</feature>
<dbReference type="AlphaFoldDB" id="A0A1M6J2P0"/>
<evidence type="ECO:0000256" key="3">
    <source>
        <dbReference type="ARBA" id="ARBA00022989"/>
    </source>
</evidence>
<dbReference type="Pfam" id="PF01925">
    <property type="entry name" value="TauE"/>
    <property type="match status" value="1"/>
</dbReference>
<dbReference type="RefSeq" id="WP_072994247.1">
    <property type="nucleotide sequence ID" value="NZ_FQYU01000004.1"/>
</dbReference>
<dbReference type="InterPro" id="IPR002781">
    <property type="entry name" value="TM_pro_TauE-like"/>
</dbReference>
<feature type="transmembrane region" description="Helical" evidence="5">
    <location>
        <begin position="33"/>
        <end position="66"/>
    </location>
</feature>
<dbReference type="PANTHER" id="PTHR43701">
    <property type="entry name" value="MEMBRANE TRANSPORTER PROTEIN MJ0441-RELATED"/>
    <property type="match status" value="1"/>
</dbReference>
<protein>
    <recommendedName>
        <fullName evidence="5">Probable membrane transporter protein</fullName>
    </recommendedName>
</protein>
<evidence type="ECO:0000256" key="4">
    <source>
        <dbReference type="ARBA" id="ARBA00023136"/>
    </source>
</evidence>
<dbReference type="InterPro" id="IPR051598">
    <property type="entry name" value="TSUP/Inactive_protease-like"/>
</dbReference>
<feature type="transmembrane region" description="Helical" evidence="5">
    <location>
        <begin position="139"/>
        <end position="163"/>
    </location>
</feature>
<feature type="transmembrane region" description="Helical" evidence="5">
    <location>
        <begin position="175"/>
        <end position="195"/>
    </location>
</feature>
<feature type="transmembrane region" description="Helical" evidence="5">
    <location>
        <begin position="100"/>
        <end position="119"/>
    </location>
</feature>
<evidence type="ECO:0000256" key="2">
    <source>
        <dbReference type="ARBA" id="ARBA00022692"/>
    </source>
</evidence>
<dbReference type="PANTHER" id="PTHR43701:SF5">
    <property type="entry name" value="MEMBRANE TRANSPORTER PROTEIN-RELATED"/>
    <property type="match status" value="1"/>
</dbReference>